<evidence type="ECO:0000313" key="2">
    <source>
        <dbReference type="Proteomes" id="UP000199532"/>
    </source>
</evidence>
<proteinExistence type="predicted"/>
<dbReference type="InterPro" id="IPR025921">
    <property type="entry name" value="HmuY"/>
</dbReference>
<dbReference type="CDD" id="cd12105">
    <property type="entry name" value="HmuY"/>
    <property type="match status" value="1"/>
</dbReference>
<protein>
    <submittedName>
        <fullName evidence="1">HmuY protein</fullName>
    </submittedName>
</protein>
<evidence type="ECO:0000313" key="1">
    <source>
        <dbReference type="EMBL" id="SEJ46142.1"/>
    </source>
</evidence>
<accession>A0A1H6Z8Z5</accession>
<dbReference type="RefSeq" id="WP_229209749.1">
    <property type="nucleotide sequence ID" value="NZ_FNXY01000008.1"/>
</dbReference>
<dbReference type="EMBL" id="FNXY01000008">
    <property type="protein sequence ID" value="SEJ46142.1"/>
    <property type="molecule type" value="Genomic_DNA"/>
</dbReference>
<reference evidence="1 2" key="1">
    <citation type="submission" date="2016-10" db="EMBL/GenBank/DDBJ databases">
        <authorList>
            <person name="de Groot N.N."/>
        </authorList>
    </citation>
    <scope>NUCLEOTIDE SEQUENCE [LARGE SCALE GENOMIC DNA]</scope>
    <source>
        <strain evidence="1 2">DSM 19938</strain>
    </source>
</reference>
<name>A0A1H6Z8Z5_9BACT</name>
<organism evidence="1 2">
    <name type="scientific">Dyadobacter koreensis</name>
    <dbReference type="NCBI Taxonomy" id="408657"/>
    <lineage>
        <taxon>Bacteria</taxon>
        <taxon>Pseudomonadati</taxon>
        <taxon>Bacteroidota</taxon>
        <taxon>Cytophagia</taxon>
        <taxon>Cytophagales</taxon>
        <taxon>Spirosomataceae</taxon>
        <taxon>Dyadobacter</taxon>
    </lineage>
</organism>
<sequence>MLKSIIFSISTLMIPVMPEARDILPIKTSLEIISNPAKPEIKVIKDFSAATKPNTYNYISLLTGAEVSQEDARTNKWDLAFSGTTILVNGGTSGPGKGAALILEKPFDTVSEAPKEGYKTDDGSGNAIASGSGNSWYKYDMNVHAILPITGRTVVVRTAEGKLVKIEFISYYKGAPEDVPTEESKYYTFRYALADESGKF</sequence>
<dbReference type="Proteomes" id="UP000199532">
    <property type="component" value="Unassembled WGS sequence"/>
</dbReference>
<dbReference type="STRING" id="408657.SAMN04487995_4780"/>
<dbReference type="AlphaFoldDB" id="A0A1H6Z8Z5"/>
<dbReference type="Pfam" id="PF14064">
    <property type="entry name" value="HmuY"/>
    <property type="match status" value="1"/>
</dbReference>
<keyword evidence="2" id="KW-1185">Reference proteome</keyword>
<gene>
    <name evidence="1" type="ORF">SAMN04487995_4780</name>
</gene>